<gene>
    <name evidence="7" type="ORF">ACFFSY_17125</name>
</gene>
<dbReference type="Pfam" id="PF00072">
    <property type="entry name" value="Response_reg"/>
    <property type="match status" value="1"/>
</dbReference>
<dbReference type="InterPro" id="IPR016032">
    <property type="entry name" value="Sig_transdc_resp-reg_C-effctor"/>
</dbReference>
<dbReference type="PROSITE" id="PS50110">
    <property type="entry name" value="RESPONSE_REGULATORY"/>
    <property type="match status" value="1"/>
</dbReference>
<dbReference type="InterPro" id="IPR058245">
    <property type="entry name" value="NreC/VraR/RcsB-like_REC"/>
</dbReference>
<keyword evidence="3" id="KW-0238">DNA-binding</keyword>
<feature type="modified residue" description="4-aspartylphosphate" evidence="5">
    <location>
        <position position="56"/>
    </location>
</feature>
<keyword evidence="1 5" id="KW-0597">Phosphoprotein</keyword>
<keyword evidence="4" id="KW-0804">Transcription</keyword>
<keyword evidence="2" id="KW-0805">Transcription regulation</keyword>
<sequence>MSKIRVLLVEDDLVWQQGLSAFLNAEPDIEVVAVAGTKEEALERFRSAGPDVVLMDINLSDNRLDGLEAAKEILRVEGRTTSVIMVTSLEEKGLVLQSFQSGAANFISKTSYRDIAQAIRDARANRSGIHPDAAASIRRELRLMALTPSERELYDLREQGLSKTQISGKLNKSVNTIKSQWKSIKQKLFDPN</sequence>
<dbReference type="SUPFAM" id="SSF46894">
    <property type="entry name" value="C-terminal effector domain of the bipartite response regulators"/>
    <property type="match status" value="1"/>
</dbReference>
<comment type="caution">
    <text evidence="7">The sequence shown here is derived from an EMBL/GenBank/DDBJ whole genome shotgun (WGS) entry which is preliminary data.</text>
</comment>
<evidence type="ECO:0000256" key="1">
    <source>
        <dbReference type="ARBA" id="ARBA00022553"/>
    </source>
</evidence>
<dbReference type="PANTHER" id="PTHR43214:SF43">
    <property type="entry name" value="TWO-COMPONENT RESPONSE REGULATOR"/>
    <property type="match status" value="1"/>
</dbReference>
<evidence type="ECO:0000313" key="7">
    <source>
        <dbReference type="EMBL" id="MFB9327654.1"/>
    </source>
</evidence>
<evidence type="ECO:0000259" key="6">
    <source>
        <dbReference type="PROSITE" id="PS50110"/>
    </source>
</evidence>
<reference evidence="7 8" key="1">
    <citation type="submission" date="2024-09" db="EMBL/GenBank/DDBJ databases">
        <authorList>
            <person name="Sun Q."/>
            <person name="Mori K."/>
        </authorList>
    </citation>
    <scope>NUCLEOTIDE SEQUENCE [LARGE SCALE GENOMIC DNA]</scope>
    <source>
        <strain evidence="7 8">TISTR 2452</strain>
    </source>
</reference>
<accession>A0ABV5KQZ3</accession>
<evidence type="ECO:0000256" key="4">
    <source>
        <dbReference type="ARBA" id="ARBA00023163"/>
    </source>
</evidence>
<organism evidence="7 8">
    <name type="scientific">Paenibacillus aurantiacus</name>
    <dbReference type="NCBI Taxonomy" id="1936118"/>
    <lineage>
        <taxon>Bacteria</taxon>
        <taxon>Bacillati</taxon>
        <taxon>Bacillota</taxon>
        <taxon>Bacilli</taxon>
        <taxon>Bacillales</taxon>
        <taxon>Paenibacillaceae</taxon>
        <taxon>Paenibacillus</taxon>
    </lineage>
</organism>
<evidence type="ECO:0000256" key="2">
    <source>
        <dbReference type="ARBA" id="ARBA00023015"/>
    </source>
</evidence>
<evidence type="ECO:0000313" key="8">
    <source>
        <dbReference type="Proteomes" id="UP001589747"/>
    </source>
</evidence>
<dbReference type="PANTHER" id="PTHR43214">
    <property type="entry name" value="TWO-COMPONENT RESPONSE REGULATOR"/>
    <property type="match status" value="1"/>
</dbReference>
<dbReference type="Proteomes" id="UP001589747">
    <property type="component" value="Unassembled WGS sequence"/>
</dbReference>
<dbReference type="InterPro" id="IPR039420">
    <property type="entry name" value="WalR-like"/>
</dbReference>
<dbReference type="CDD" id="cd17535">
    <property type="entry name" value="REC_NarL-like"/>
    <property type="match status" value="1"/>
</dbReference>
<dbReference type="RefSeq" id="WP_377496183.1">
    <property type="nucleotide sequence ID" value="NZ_JBHMDO010000028.1"/>
</dbReference>
<name>A0ABV5KQZ3_9BACL</name>
<dbReference type="PRINTS" id="PR00038">
    <property type="entry name" value="HTHLUXR"/>
</dbReference>
<evidence type="ECO:0000256" key="5">
    <source>
        <dbReference type="PROSITE-ProRule" id="PRU00169"/>
    </source>
</evidence>
<dbReference type="InterPro" id="IPR011006">
    <property type="entry name" value="CheY-like_superfamily"/>
</dbReference>
<dbReference type="SMART" id="SM00448">
    <property type="entry name" value="REC"/>
    <property type="match status" value="1"/>
</dbReference>
<dbReference type="InterPro" id="IPR000792">
    <property type="entry name" value="Tscrpt_reg_LuxR_C"/>
</dbReference>
<protein>
    <submittedName>
        <fullName evidence="7">Response regulator</fullName>
    </submittedName>
</protein>
<proteinExistence type="predicted"/>
<dbReference type="Gene3D" id="3.40.50.2300">
    <property type="match status" value="1"/>
</dbReference>
<feature type="domain" description="Response regulatory" evidence="6">
    <location>
        <begin position="5"/>
        <end position="124"/>
    </location>
</feature>
<dbReference type="EMBL" id="JBHMDO010000028">
    <property type="protein sequence ID" value="MFB9327654.1"/>
    <property type="molecule type" value="Genomic_DNA"/>
</dbReference>
<dbReference type="InterPro" id="IPR001789">
    <property type="entry name" value="Sig_transdc_resp-reg_receiver"/>
</dbReference>
<evidence type="ECO:0000256" key="3">
    <source>
        <dbReference type="ARBA" id="ARBA00023125"/>
    </source>
</evidence>
<dbReference type="SUPFAM" id="SSF52172">
    <property type="entry name" value="CheY-like"/>
    <property type="match status" value="1"/>
</dbReference>
<keyword evidence="8" id="KW-1185">Reference proteome</keyword>